<evidence type="ECO:0000313" key="2">
    <source>
        <dbReference type="EMBL" id="SIR04573.1"/>
    </source>
</evidence>
<gene>
    <name evidence="2" type="ORF">SAMN05443094_10524</name>
</gene>
<protein>
    <submittedName>
        <fullName evidence="2">Uncharacterized protein</fullName>
    </submittedName>
</protein>
<name>A0A1N6XQH5_9BACI</name>
<sequence>MSEINTGDVLFQIMMLLGLIVPVVLIWIGVKGWKRRSSQLERIEKKLDDRS</sequence>
<evidence type="ECO:0000313" key="3">
    <source>
        <dbReference type="Proteomes" id="UP000186385"/>
    </source>
</evidence>
<organism evidence="2 3">
    <name type="scientific">Domibacillus enclensis</name>
    <dbReference type="NCBI Taxonomy" id="1017273"/>
    <lineage>
        <taxon>Bacteria</taxon>
        <taxon>Bacillati</taxon>
        <taxon>Bacillota</taxon>
        <taxon>Bacilli</taxon>
        <taxon>Bacillales</taxon>
        <taxon>Bacillaceae</taxon>
        <taxon>Domibacillus</taxon>
    </lineage>
</organism>
<dbReference type="AlphaFoldDB" id="A0A1N6XQH5"/>
<dbReference type="RefSeq" id="WP_156149400.1">
    <property type="nucleotide sequence ID" value="NZ_FTLX01000005.1"/>
</dbReference>
<dbReference type="EMBL" id="FTLX01000005">
    <property type="protein sequence ID" value="SIR04573.1"/>
    <property type="molecule type" value="Genomic_DNA"/>
</dbReference>
<keyword evidence="1" id="KW-0812">Transmembrane</keyword>
<feature type="transmembrane region" description="Helical" evidence="1">
    <location>
        <begin position="12"/>
        <end position="30"/>
    </location>
</feature>
<proteinExistence type="predicted"/>
<accession>A0A1N6XQH5</accession>
<keyword evidence="1" id="KW-1133">Transmembrane helix</keyword>
<dbReference type="STRING" id="1017273.SAMN05443094_10524"/>
<reference evidence="2 3" key="1">
    <citation type="submission" date="2017-01" db="EMBL/GenBank/DDBJ databases">
        <authorList>
            <person name="Mah S.A."/>
            <person name="Swanson W.J."/>
            <person name="Moy G.W."/>
            <person name="Vacquier V.D."/>
        </authorList>
    </citation>
    <scope>NUCLEOTIDE SEQUENCE [LARGE SCALE GENOMIC DNA]</scope>
    <source>
        <strain evidence="2 3">NIO-1016</strain>
    </source>
</reference>
<dbReference type="Proteomes" id="UP000186385">
    <property type="component" value="Unassembled WGS sequence"/>
</dbReference>
<keyword evidence="1" id="KW-0472">Membrane</keyword>
<evidence type="ECO:0000256" key="1">
    <source>
        <dbReference type="SAM" id="Phobius"/>
    </source>
</evidence>